<proteinExistence type="predicted"/>
<gene>
    <name evidence="2" type="ORF">BOTBODRAFT_173092</name>
</gene>
<evidence type="ECO:0000256" key="1">
    <source>
        <dbReference type="SAM" id="MobiDB-lite"/>
    </source>
</evidence>
<sequence>MHAALKSASFPTKHKASSAPAPAAPHTNSTSTGTAASAPVPAVSAARKVCQTCPPGAKAHESNRDCVWLQCASCCRTSMANSEARCKVSRHCKGTRSTATSVVPSLSATSGAALQSTAATTMMSAHPSRLSTPDPHSSPSPHTAETTQAYITPHINILRRKSGPVQPLHPEWQKHLNDKLAVVERQKAEKAVCEANQKAVDNMVTILYYSEDNKEPARFPKPAHNLLLFLLSDYPDVVKVMFPPHTPKDFVEAYDASTRTWSALPSSAVFQLLLRCSNSRSCSSRSPLLLAAIFCSVPVVPLSKIHKANICRYLSSDSLHLTCCAAQQPLFYPHRRHCRISHHHGHHSQHLFSRPPFLRPPPLLSFSRLALPTTLVTSLTAPTSILSRGAHSPFLFLTAAVSRSLLTALAVTNLASANSYHRALVPFLAATILASTTLTILCHDPTLASFLLPCGSISRSTTTFSRLKSFERCLNINKEITGPSLRINKKRPLDGLHTATELKRQRLALSSSSPIIVNETTTVSNIPSLSVDTSTTHPSASGKCHFT</sequence>
<evidence type="ECO:0000313" key="3">
    <source>
        <dbReference type="Proteomes" id="UP000027195"/>
    </source>
</evidence>
<protein>
    <submittedName>
        <fullName evidence="2">Uncharacterized protein</fullName>
    </submittedName>
</protein>
<dbReference type="AlphaFoldDB" id="A0A067MYH1"/>
<dbReference type="Proteomes" id="UP000027195">
    <property type="component" value="Unassembled WGS sequence"/>
</dbReference>
<name>A0A067MYH1_BOTB1</name>
<feature type="compositionally biased region" description="Low complexity" evidence="1">
    <location>
        <begin position="131"/>
        <end position="143"/>
    </location>
</feature>
<evidence type="ECO:0000313" key="2">
    <source>
        <dbReference type="EMBL" id="KDQ16591.1"/>
    </source>
</evidence>
<feature type="compositionally biased region" description="Low complexity" evidence="1">
    <location>
        <begin position="17"/>
        <end position="38"/>
    </location>
</feature>
<feature type="region of interest" description="Disordered" evidence="1">
    <location>
        <begin position="114"/>
        <end position="144"/>
    </location>
</feature>
<organism evidence="2 3">
    <name type="scientific">Botryobasidium botryosum (strain FD-172 SS1)</name>
    <dbReference type="NCBI Taxonomy" id="930990"/>
    <lineage>
        <taxon>Eukaryota</taxon>
        <taxon>Fungi</taxon>
        <taxon>Dikarya</taxon>
        <taxon>Basidiomycota</taxon>
        <taxon>Agaricomycotina</taxon>
        <taxon>Agaricomycetes</taxon>
        <taxon>Cantharellales</taxon>
        <taxon>Botryobasidiaceae</taxon>
        <taxon>Botryobasidium</taxon>
    </lineage>
</organism>
<feature type="region of interest" description="Disordered" evidence="1">
    <location>
        <begin position="1"/>
        <end position="38"/>
    </location>
</feature>
<accession>A0A067MYH1</accession>
<dbReference type="EMBL" id="KL198027">
    <property type="protein sequence ID" value="KDQ16591.1"/>
    <property type="molecule type" value="Genomic_DNA"/>
</dbReference>
<dbReference type="InParanoid" id="A0A067MYH1"/>
<reference evidence="3" key="1">
    <citation type="journal article" date="2014" name="Proc. Natl. Acad. Sci. U.S.A.">
        <title>Extensive sampling of basidiomycete genomes demonstrates inadequacy of the white-rot/brown-rot paradigm for wood decay fungi.</title>
        <authorList>
            <person name="Riley R."/>
            <person name="Salamov A.A."/>
            <person name="Brown D.W."/>
            <person name="Nagy L.G."/>
            <person name="Floudas D."/>
            <person name="Held B.W."/>
            <person name="Levasseur A."/>
            <person name="Lombard V."/>
            <person name="Morin E."/>
            <person name="Otillar R."/>
            <person name="Lindquist E.A."/>
            <person name="Sun H."/>
            <person name="LaButti K.M."/>
            <person name="Schmutz J."/>
            <person name="Jabbour D."/>
            <person name="Luo H."/>
            <person name="Baker S.E."/>
            <person name="Pisabarro A.G."/>
            <person name="Walton J.D."/>
            <person name="Blanchette R.A."/>
            <person name="Henrissat B."/>
            <person name="Martin F."/>
            <person name="Cullen D."/>
            <person name="Hibbett D.S."/>
            <person name="Grigoriev I.V."/>
        </authorList>
    </citation>
    <scope>NUCLEOTIDE SEQUENCE [LARGE SCALE GENOMIC DNA]</scope>
    <source>
        <strain evidence="3">FD-172 SS1</strain>
    </source>
</reference>
<feature type="compositionally biased region" description="Polar residues" evidence="1">
    <location>
        <begin position="114"/>
        <end position="123"/>
    </location>
</feature>
<keyword evidence="3" id="KW-1185">Reference proteome</keyword>
<dbReference type="HOGENOM" id="CLU_497802_0_0_1"/>